<dbReference type="AlphaFoldDB" id="A0A919NH17"/>
<dbReference type="SMART" id="SM00320">
    <property type="entry name" value="WD40"/>
    <property type="match status" value="6"/>
</dbReference>
<evidence type="ECO:0000313" key="3">
    <source>
        <dbReference type="Proteomes" id="UP000623608"/>
    </source>
</evidence>
<evidence type="ECO:0000256" key="1">
    <source>
        <dbReference type="SAM" id="Phobius"/>
    </source>
</evidence>
<dbReference type="SUPFAM" id="SSF52200">
    <property type="entry name" value="Toll/Interleukin receptor TIR domain"/>
    <property type="match status" value="1"/>
</dbReference>
<reference evidence="2" key="1">
    <citation type="submission" date="2021-01" db="EMBL/GenBank/DDBJ databases">
        <title>Whole genome shotgun sequence of Actinoplanes tereljensis NBRC 105297.</title>
        <authorList>
            <person name="Komaki H."/>
            <person name="Tamura T."/>
        </authorList>
    </citation>
    <scope>NUCLEOTIDE SEQUENCE</scope>
    <source>
        <strain evidence="2">NBRC 105297</strain>
    </source>
</reference>
<name>A0A919NH17_9ACTN</name>
<dbReference type="InterPro" id="IPR001680">
    <property type="entry name" value="WD40_rpt"/>
</dbReference>
<proteinExistence type="predicted"/>
<keyword evidence="1" id="KW-0472">Membrane</keyword>
<keyword evidence="1" id="KW-1133">Transmembrane helix</keyword>
<dbReference type="InterPro" id="IPR015943">
    <property type="entry name" value="WD40/YVTN_repeat-like_dom_sf"/>
</dbReference>
<protein>
    <recommendedName>
        <fullName evidence="4">TIR domain-containing protein</fullName>
    </recommendedName>
</protein>
<feature type="transmembrane region" description="Helical" evidence="1">
    <location>
        <begin position="201"/>
        <end position="224"/>
    </location>
</feature>
<dbReference type="Proteomes" id="UP000623608">
    <property type="component" value="Unassembled WGS sequence"/>
</dbReference>
<comment type="caution">
    <text evidence="2">The sequence shown here is derived from an EMBL/GenBank/DDBJ whole genome shotgun (WGS) entry which is preliminary data.</text>
</comment>
<sequence length="996" mass="105288">MSGSVTVMPPWAYHAFISYSHARDLPVAAALQRDLRRFAVPWFRHRTAPLTDRPGPPHRPLRIFRDVTDLSAAPELWPTIEAALASARWFVLIASPGSAASVWVRREIEWWLANRGPDRMLIAVTGGQVVWGDGDFDWAATDALPREPLAGVFEHEPHWIDLRTLREELGDAVADFAAPIRGVAKDTIVGDHLRQRTRARWTLRGAVALLTAAVLATTTAAVIATRQRAIAVDQRNTAVANQLVGESQAVQDSQPGLARQLLAAAYRLKATPQVTGALAAGAAIPQELRVAADRFAFRADGRVLATVGATLRLYDPATLELLAEKPLDGKQVSAAVFGPAPGHLLAVADGTDVLLLDVRDPRAPIEAGRLVGGDELMLAAAFTPDGKRITTADRGGNIQEWNIADPALPVSLGTMPFRKRFARYQLQHQPGGKVAAMAPILLRKPTPPINDELAANISVNPTLLVLLDERDPSRVLPSAVKETDAIYTFAYAPDGRHLVTAGRGAVRLWTASAGGALSAPVTLPVADPAIRVRHIAYGPGGRIAAVGDDGTVSCWDVSGSQPVLTAQFRATPADGKYVLADELPNDGPDEDWSAAEVESPWNPLDLGFSPDGSRFALLTPGGNAEAETVAPPNTLRIYSTLDTRQLGARSVLPGRAVAGPDGTRTVTADEKTIRLWDTTDPLNPRELGSVAAPDTVQGVAFAPDGRSLAAYFEQEVWAFSVDPAGPMREVARWQLVDGQKSCPMPGYEKLGCLIQASAVTFLDRGTVAVGDLTGQVSIFALDHPDGALATVPVTVGSLSHLAPLAAGNSRLLLVAGQGGLVEIWDFTDPAHAGERGRLPGGDSPTWDAAVSPDGRTVAVVRRDGTATVWRVTGGGTNMHRIADLTDTGSLTAVALTPAGDRVAVLGRDRTLAVYRLGDDTATVELLLPVDASAEATASLSFAGGVLSLATAHGTTVVWQLNPAANARALCVGAGPPMTATQWARVAPGLPFHPPCT</sequence>
<keyword evidence="3" id="KW-1185">Reference proteome</keyword>
<dbReference type="InterPro" id="IPR035897">
    <property type="entry name" value="Toll_tir_struct_dom_sf"/>
</dbReference>
<dbReference type="EMBL" id="BOMY01000002">
    <property type="protein sequence ID" value="GIF17822.1"/>
    <property type="molecule type" value="Genomic_DNA"/>
</dbReference>
<dbReference type="SUPFAM" id="SSF50969">
    <property type="entry name" value="YVTN repeat-like/Quinoprotein amine dehydrogenase"/>
    <property type="match status" value="2"/>
</dbReference>
<keyword evidence="1" id="KW-0812">Transmembrane</keyword>
<dbReference type="Gene3D" id="3.40.50.10140">
    <property type="entry name" value="Toll/interleukin-1 receptor homology (TIR) domain"/>
    <property type="match status" value="1"/>
</dbReference>
<gene>
    <name evidence="2" type="ORF">Ate02nite_05520</name>
</gene>
<dbReference type="PANTHER" id="PTHR19879:SF9">
    <property type="entry name" value="TRANSCRIPTION INITIATION FACTOR TFIID SUBUNIT 5"/>
    <property type="match status" value="1"/>
</dbReference>
<organism evidence="2 3">
    <name type="scientific">Paractinoplanes tereljensis</name>
    <dbReference type="NCBI Taxonomy" id="571912"/>
    <lineage>
        <taxon>Bacteria</taxon>
        <taxon>Bacillati</taxon>
        <taxon>Actinomycetota</taxon>
        <taxon>Actinomycetes</taxon>
        <taxon>Micromonosporales</taxon>
        <taxon>Micromonosporaceae</taxon>
        <taxon>Paractinoplanes</taxon>
    </lineage>
</organism>
<dbReference type="PANTHER" id="PTHR19879">
    <property type="entry name" value="TRANSCRIPTION INITIATION FACTOR TFIID"/>
    <property type="match status" value="1"/>
</dbReference>
<evidence type="ECO:0008006" key="4">
    <source>
        <dbReference type="Google" id="ProtNLM"/>
    </source>
</evidence>
<dbReference type="SUPFAM" id="SSF50978">
    <property type="entry name" value="WD40 repeat-like"/>
    <property type="match status" value="1"/>
</dbReference>
<dbReference type="Gene3D" id="2.130.10.10">
    <property type="entry name" value="YVTN repeat-like/Quinoprotein amine dehydrogenase"/>
    <property type="match status" value="3"/>
</dbReference>
<dbReference type="InterPro" id="IPR036322">
    <property type="entry name" value="WD40_repeat_dom_sf"/>
</dbReference>
<accession>A0A919NH17</accession>
<dbReference type="Pfam" id="PF00400">
    <property type="entry name" value="WD40"/>
    <property type="match status" value="2"/>
</dbReference>
<evidence type="ECO:0000313" key="2">
    <source>
        <dbReference type="EMBL" id="GIF17822.1"/>
    </source>
</evidence>
<dbReference type="InterPro" id="IPR011044">
    <property type="entry name" value="Quino_amine_DH_bsu"/>
</dbReference>